<keyword evidence="2" id="KW-1185">Reference proteome</keyword>
<reference evidence="1 2" key="1">
    <citation type="submission" date="2014-03" db="EMBL/GenBank/DDBJ databases">
        <title>Draft genome of the hookworm Oesophagostomum dentatum.</title>
        <authorList>
            <person name="Mitreva M."/>
        </authorList>
    </citation>
    <scope>NUCLEOTIDE SEQUENCE [LARGE SCALE GENOMIC DNA]</scope>
    <source>
        <strain evidence="1 2">OD-Hann</strain>
    </source>
</reference>
<evidence type="ECO:0000313" key="1">
    <source>
        <dbReference type="EMBL" id="KHJ96784.1"/>
    </source>
</evidence>
<dbReference type="Proteomes" id="UP000053660">
    <property type="component" value="Unassembled WGS sequence"/>
</dbReference>
<evidence type="ECO:0000313" key="2">
    <source>
        <dbReference type="Proteomes" id="UP000053660"/>
    </source>
</evidence>
<proteinExistence type="predicted"/>
<gene>
    <name evidence="1" type="ORF">OESDEN_03251</name>
</gene>
<protein>
    <submittedName>
        <fullName evidence="1">Uncharacterized protein</fullName>
    </submittedName>
</protein>
<organism evidence="1 2">
    <name type="scientific">Oesophagostomum dentatum</name>
    <name type="common">Nodular worm</name>
    <dbReference type="NCBI Taxonomy" id="61180"/>
    <lineage>
        <taxon>Eukaryota</taxon>
        <taxon>Metazoa</taxon>
        <taxon>Ecdysozoa</taxon>
        <taxon>Nematoda</taxon>
        <taxon>Chromadorea</taxon>
        <taxon>Rhabditida</taxon>
        <taxon>Rhabditina</taxon>
        <taxon>Rhabditomorpha</taxon>
        <taxon>Strongyloidea</taxon>
        <taxon>Strongylidae</taxon>
        <taxon>Oesophagostomum</taxon>
    </lineage>
</organism>
<dbReference type="EMBL" id="KN549589">
    <property type="protein sequence ID" value="KHJ96784.1"/>
    <property type="molecule type" value="Genomic_DNA"/>
</dbReference>
<name>A0A0B1THQ4_OESDE</name>
<dbReference type="AlphaFoldDB" id="A0A0B1THQ4"/>
<sequence length="171" mass="19508">MRISAILMTVINPLWCALKMKLLLSGLLVLYFAVEVAAFPSEYHYSGEHRRWKRGQHRIESADMAADTPTDTENVVQQTVTRVEQSPQVIRRTIKYEVPQNPTVMKYVTYGDGNLDLSKFQNMDLSNLNNMNFGSSYKVIQGKPIVHTYTMKQMSMVPGMQGGQPQMFQVN</sequence>
<accession>A0A0B1THQ4</accession>